<dbReference type="RefSeq" id="WP_084534032.1">
    <property type="nucleotide sequence ID" value="NZ_FQZY01000037.1"/>
</dbReference>
<dbReference type="InterPro" id="IPR025468">
    <property type="entry name" value="TTRAP"/>
</dbReference>
<dbReference type="Proteomes" id="UP000184301">
    <property type="component" value="Unassembled WGS sequence"/>
</dbReference>
<organism evidence="1 2">
    <name type="scientific">Hespellia stercorisuis DSM 15480</name>
    <dbReference type="NCBI Taxonomy" id="1121950"/>
    <lineage>
        <taxon>Bacteria</taxon>
        <taxon>Bacillati</taxon>
        <taxon>Bacillota</taxon>
        <taxon>Clostridia</taxon>
        <taxon>Lachnospirales</taxon>
        <taxon>Lachnospiraceae</taxon>
        <taxon>Hespellia</taxon>
    </lineage>
</organism>
<dbReference type="AlphaFoldDB" id="A0A1M6QUB7"/>
<evidence type="ECO:0000313" key="2">
    <source>
        <dbReference type="Proteomes" id="UP000184301"/>
    </source>
</evidence>
<sequence>MMKITFEENEYLVLAMFDAGNRQTTQDRITEILPHVEDDEEVYALAISTIEKLKRISDMEYHKIDLEEFKQNAEDEE</sequence>
<protein>
    <submittedName>
        <fullName evidence="1">Putative tranposon-transfer assisting protein</fullName>
    </submittedName>
</protein>
<keyword evidence="2" id="KW-1185">Reference proteome</keyword>
<dbReference type="InterPro" id="IPR041965">
    <property type="entry name" value="TTRAP_sf"/>
</dbReference>
<evidence type="ECO:0000313" key="1">
    <source>
        <dbReference type="EMBL" id="SHK23710.1"/>
    </source>
</evidence>
<dbReference type="OrthoDB" id="1830148at2"/>
<gene>
    <name evidence="1" type="ORF">SAMN02745243_02528</name>
</gene>
<proteinExistence type="predicted"/>
<dbReference type="STRING" id="1121950.SAMN02745243_02528"/>
<dbReference type="Pfam" id="PF14203">
    <property type="entry name" value="TTRAP"/>
    <property type="match status" value="1"/>
</dbReference>
<reference evidence="1 2" key="1">
    <citation type="submission" date="2016-11" db="EMBL/GenBank/DDBJ databases">
        <authorList>
            <person name="Jaros S."/>
            <person name="Januszkiewicz K."/>
            <person name="Wedrychowicz H."/>
        </authorList>
    </citation>
    <scope>NUCLEOTIDE SEQUENCE [LARGE SCALE GENOMIC DNA]</scope>
    <source>
        <strain evidence="1 2">DSM 15480</strain>
    </source>
</reference>
<name>A0A1M6QUB7_9FIRM</name>
<dbReference type="EMBL" id="FQZY01000037">
    <property type="protein sequence ID" value="SHK23710.1"/>
    <property type="molecule type" value="Genomic_DNA"/>
</dbReference>
<dbReference type="Gene3D" id="1.10.10.1850">
    <property type="entry name" value="Sporulation protein-like"/>
    <property type="match status" value="1"/>
</dbReference>
<accession>A0A1M6QUB7</accession>